<evidence type="ECO:0000313" key="2">
    <source>
        <dbReference type="Proteomes" id="UP001628874"/>
    </source>
</evidence>
<proteinExistence type="predicted"/>
<dbReference type="EMBL" id="JBFQGM010000005">
    <property type="protein sequence ID" value="MFL9461941.1"/>
    <property type="molecule type" value="Genomic_DNA"/>
</dbReference>
<dbReference type="Proteomes" id="UP001628874">
    <property type="component" value="Unassembled WGS sequence"/>
</dbReference>
<reference evidence="1 2" key="1">
    <citation type="submission" date="2024-07" db="EMBL/GenBank/DDBJ databases">
        <authorList>
            <person name="Tripathy S."/>
        </authorList>
    </citation>
    <scope>NUCLEOTIDE SEQUENCE [LARGE SCALE GENOMIC DNA]</scope>
    <source>
        <strain evidence="1 2">VB-61278_2</strain>
    </source>
</reference>
<dbReference type="RefSeq" id="WP_237265898.1">
    <property type="nucleotide sequence ID" value="NZ_JBFQGM010000005.1"/>
</dbReference>
<name>A0ABW8WLR5_9CYAN</name>
<accession>A0ABW8WLR5</accession>
<evidence type="ECO:0000313" key="1">
    <source>
        <dbReference type="EMBL" id="MFL9461941.1"/>
    </source>
</evidence>
<comment type="caution">
    <text evidence="1">The sequence shown here is derived from an EMBL/GenBank/DDBJ whole genome shotgun (WGS) entry which is preliminary data.</text>
</comment>
<evidence type="ECO:0008006" key="3">
    <source>
        <dbReference type="Google" id="ProtNLM"/>
    </source>
</evidence>
<organism evidence="1 2">
    <name type="scientific">Scytonema tolypothrichoides VB-61278_2</name>
    <dbReference type="NCBI Taxonomy" id="3232314"/>
    <lineage>
        <taxon>Bacteria</taxon>
        <taxon>Bacillati</taxon>
        <taxon>Cyanobacteriota</taxon>
        <taxon>Cyanophyceae</taxon>
        <taxon>Nostocales</taxon>
        <taxon>Scytonemataceae</taxon>
        <taxon>Scytonema</taxon>
    </lineage>
</organism>
<keyword evidence="2" id="KW-1185">Reference proteome</keyword>
<sequence>MYRDLGNRESAIADYKAAEKLLQEYLQGSFGSGFQDPRYQQMLEEVTNELSKLNERSK</sequence>
<protein>
    <recommendedName>
        <fullName evidence="3">Tetratricopeptide repeat protein</fullName>
    </recommendedName>
</protein>
<gene>
    <name evidence="1" type="ORF">AB0759_15065</name>
</gene>